<evidence type="ECO:0000313" key="2">
    <source>
        <dbReference type="WBParaSite" id="nRc.2.0.1.t12775-RA"/>
    </source>
</evidence>
<evidence type="ECO:0000313" key="1">
    <source>
        <dbReference type="Proteomes" id="UP000887565"/>
    </source>
</evidence>
<dbReference type="WBParaSite" id="nRc.2.0.1.t12775-RA">
    <property type="protein sequence ID" value="nRc.2.0.1.t12775-RA"/>
    <property type="gene ID" value="nRc.2.0.1.g12775"/>
</dbReference>
<reference evidence="2" key="1">
    <citation type="submission" date="2022-11" db="UniProtKB">
        <authorList>
            <consortium name="WormBaseParasite"/>
        </authorList>
    </citation>
    <scope>IDENTIFICATION</scope>
</reference>
<dbReference type="Proteomes" id="UP000887565">
    <property type="component" value="Unplaced"/>
</dbReference>
<keyword evidence="1" id="KW-1185">Reference proteome</keyword>
<proteinExistence type="predicted"/>
<organism evidence="1 2">
    <name type="scientific">Romanomermis culicivorax</name>
    <name type="common">Nematode worm</name>
    <dbReference type="NCBI Taxonomy" id="13658"/>
    <lineage>
        <taxon>Eukaryota</taxon>
        <taxon>Metazoa</taxon>
        <taxon>Ecdysozoa</taxon>
        <taxon>Nematoda</taxon>
        <taxon>Enoplea</taxon>
        <taxon>Dorylaimia</taxon>
        <taxon>Mermithida</taxon>
        <taxon>Mermithoidea</taxon>
        <taxon>Mermithidae</taxon>
        <taxon>Romanomermis</taxon>
    </lineage>
</organism>
<name>A0A915IF34_ROMCU</name>
<accession>A0A915IF34</accession>
<dbReference type="AlphaFoldDB" id="A0A915IF34"/>
<protein>
    <submittedName>
        <fullName evidence="2">Uncharacterized protein</fullName>
    </submittedName>
</protein>
<sequence length="153" mass="16209">MVNSHAPLPLSQGPLIAGIICASVPAVSQIPRPSTTVQVNNNQTITITDSLDSFINIQPPQAPAATRAPVLNHRSSLAVANTNEVHNFGIEAGDTLEQLSTAAALITNNVPTVQTIDQIICAVSDQFQAQQLHVQREIQEQAKSTNARFAALA</sequence>